<sequence length="360" mass="38809">MTDTLSNDDINVWADDPNGPVALCLKQALVPVEGEGGVIFPPTYADIGYNIDTLSDGTRVATIDSVGAQANRIEPIFRQPPYADLVPQIDIVYGNEKTLSIMDAGHRLGDALIRCVEADKATGFDLRKAAQDAFQALLDRNDATEIAKLAPTSLVFGAWDSRDTQAKLPRIVQSVIRAWDVSDLHRSAQYNPPIDYAALDVFSDAEKEKQEGNPKSPLAQRGFVHVPAGKSHGGIVARGPINRDVTVNLVALRRLGGDTAEKLRRYVLGLSLVAAAAPLDPFLRQGCLLVPDTRSPAEWTLVARTGERRPIGLSEEIAYSHAKSAASDFGVGESRSLSFSKARAREDAKKSDKKAKTAAA</sequence>
<organism evidence="2 3">
    <name type="scientific">Oceanibacterium hippocampi</name>
    <dbReference type="NCBI Taxonomy" id="745714"/>
    <lineage>
        <taxon>Bacteria</taxon>
        <taxon>Pseudomonadati</taxon>
        <taxon>Pseudomonadota</taxon>
        <taxon>Alphaproteobacteria</taxon>
        <taxon>Sneathiellales</taxon>
        <taxon>Sneathiellaceae</taxon>
        <taxon>Oceanibacterium</taxon>
    </lineage>
</organism>
<name>A0A1Y5U3E7_9PROT</name>
<keyword evidence="3" id="KW-1185">Reference proteome</keyword>
<dbReference type="Pfam" id="PF09617">
    <property type="entry name" value="Cas_GSU0053"/>
    <property type="match status" value="1"/>
</dbReference>
<evidence type="ECO:0000256" key="1">
    <source>
        <dbReference type="SAM" id="MobiDB-lite"/>
    </source>
</evidence>
<protein>
    <submittedName>
        <fullName evidence="2">CRISPR-associated protein (Cas_GSU0053)</fullName>
    </submittedName>
</protein>
<dbReference type="Proteomes" id="UP000193200">
    <property type="component" value="Unassembled WGS sequence"/>
</dbReference>
<evidence type="ECO:0000313" key="2">
    <source>
        <dbReference type="EMBL" id="SLN77783.1"/>
    </source>
</evidence>
<dbReference type="InterPro" id="IPR013403">
    <property type="entry name" value="CRISPR-assoc_prot_Csb1/Cas7u"/>
</dbReference>
<dbReference type="InParanoid" id="A0A1Y5U3E7"/>
<dbReference type="RefSeq" id="WP_085885871.1">
    <property type="nucleotide sequence ID" value="NZ_FWFR01000010.1"/>
</dbReference>
<dbReference type="AlphaFoldDB" id="A0A1Y5U3E7"/>
<dbReference type="OrthoDB" id="190628at2"/>
<evidence type="ECO:0000313" key="3">
    <source>
        <dbReference type="Proteomes" id="UP000193200"/>
    </source>
</evidence>
<gene>
    <name evidence="2" type="ORF">OCH7691_04541</name>
</gene>
<feature type="region of interest" description="Disordered" evidence="1">
    <location>
        <begin position="339"/>
        <end position="360"/>
    </location>
</feature>
<dbReference type="EMBL" id="FWFR01000010">
    <property type="protein sequence ID" value="SLN77783.1"/>
    <property type="molecule type" value="Genomic_DNA"/>
</dbReference>
<proteinExistence type="predicted"/>
<accession>A0A1Y5U3E7</accession>
<reference evidence="2 3" key="1">
    <citation type="submission" date="2017-03" db="EMBL/GenBank/DDBJ databases">
        <authorList>
            <person name="Afonso C.L."/>
            <person name="Miller P.J."/>
            <person name="Scott M.A."/>
            <person name="Spackman E."/>
            <person name="Goraichik I."/>
            <person name="Dimitrov K.M."/>
            <person name="Suarez D.L."/>
            <person name="Swayne D.E."/>
        </authorList>
    </citation>
    <scope>NUCLEOTIDE SEQUENCE [LARGE SCALE GENOMIC DNA]</scope>
    <source>
        <strain evidence="2 3">CECT 7691</strain>
    </source>
</reference>
<dbReference type="NCBIfam" id="TIGR02570">
    <property type="entry name" value="cas7_GSU0053"/>
    <property type="match status" value="1"/>
</dbReference>